<proteinExistence type="predicted"/>
<dbReference type="AlphaFoldDB" id="A0A383B6F4"/>
<gene>
    <name evidence="1" type="ORF">METZ01_LOCUS468630</name>
</gene>
<organism evidence="1">
    <name type="scientific">marine metagenome</name>
    <dbReference type="NCBI Taxonomy" id="408172"/>
    <lineage>
        <taxon>unclassified sequences</taxon>
        <taxon>metagenomes</taxon>
        <taxon>ecological metagenomes</taxon>
    </lineage>
</organism>
<sequence length="47" mass="4922">MHLGAASMLGATGANASKNRIPGNYDVLAYSNEDLKEVSSIGFTVHN</sequence>
<feature type="non-terminal residue" evidence="1">
    <location>
        <position position="47"/>
    </location>
</feature>
<dbReference type="EMBL" id="UINC01198008">
    <property type="protein sequence ID" value="SVE15776.1"/>
    <property type="molecule type" value="Genomic_DNA"/>
</dbReference>
<name>A0A383B6F4_9ZZZZ</name>
<accession>A0A383B6F4</accession>
<reference evidence="1" key="1">
    <citation type="submission" date="2018-05" db="EMBL/GenBank/DDBJ databases">
        <authorList>
            <person name="Lanie J.A."/>
            <person name="Ng W.-L."/>
            <person name="Kazmierczak K.M."/>
            <person name="Andrzejewski T.M."/>
            <person name="Davidsen T.M."/>
            <person name="Wayne K.J."/>
            <person name="Tettelin H."/>
            <person name="Glass J.I."/>
            <person name="Rusch D."/>
            <person name="Podicherti R."/>
            <person name="Tsui H.-C.T."/>
            <person name="Winkler M.E."/>
        </authorList>
    </citation>
    <scope>NUCLEOTIDE SEQUENCE</scope>
</reference>
<protein>
    <submittedName>
        <fullName evidence="1">Uncharacterized protein</fullName>
    </submittedName>
</protein>
<evidence type="ECO:0000313" key="1">
    <source>
        <dbReference type="EMBL" id="SVE15776.1"/>
    </source>
</evidence>